<keyword evidence="6" id="KW-0915">Sodium</keyword>
<accession>A0AAE0YH73</accession>
<name>A0AAE0YH73_9GAST</name>
<evidence type="ECO:0000256" key="5">
    <source>
        <dbReference type="ARBA" id="ARBA00022989"/>
    </source>
</evidence>
<reference evidence="13" key="1">
    <citation type="journal article" date="2023" name="G3 (Bethesda)">
        <title>A reference genome for the long-term kleptoplast-retaining sea slug Elysia crispata morphotype clarki.</title>
        <authorList>
            <person name="Eastman K.E."/>
            <person name="Pendleton A.L."/>
            <person name="Shaikh M.A."/>
            <person name="Suttiyut T."/>
            <person name="Ogas R."/>
            <person name="Tomko P."/>
            <person name="Gavelis G."/>
            <person name="Widhalm J.R."/>
            <person name="Wisecaver J.H."/>
        </authorList>
    </citation>
    <scope>NUCLEOTIDE SEQUENCE</scope>
    <source>
        <strain evidence="13">ECLA1</strain>
    </source>
</reference>
<dbReference type="PRINTS" id="PR01078">
    <property type="entry name" value="AMINACHANNEL"/>
</dbReference>
<evidence type="ECO:0000313" key="13">
    <source>
        <dbReference type="EMBL" id="KAK3743832.1"/>
    </source>
</evidence>
<evidence type="ECO:0000313" key="14">
    <source>
        <dbReference type="Proteomes" id="UP001283361"/>
    </source>
</evidence>
<comment type="subcellular location">
    <subcellularLocation>
        <location evidence="1">Membrane</location>
        <topology evidence="1">Multi-pass membrane protein</topology>
    </subcellularLocation>
</comment>
<evidence type="ECO:0000256" key="8">
    <source>
        <dbReference type="ARBA" id="ARBA00023136"/>
    </source>
</evidence>
<dbReference type="InterPro" id="IPR001873">
    <property type="entry name" value="ENaC"/>
</dbReference>
<dbReference type="GO" id="GO:0015280">
    <property type="term" value="F:ligand-gated sodium channel activity"/>
    <property type="evidence" value="ECO:0007669"/>
    <property type="project" value="TreeGrafter"/>
</dbReference>
<evidence type="ECO:0000256" key="7">
    <source>
        <dbReference type="ARBA" id="ARBA00023065"/>
    </source>
</evidence>
<keyword evidence="5" id="KW-1133">Transmembrane helix</keyword>
<protein>
    <submittedName>
        <fullName evidence="13">Uncharacterized protein</fullName>
    </submittedName>
</protein>
<dbReference type="Gene3D" id="2.60.470.10">
    <property type="entry name" value="Acid-sensing ion channels like domains"/>
    <property type="match status" value="1"/>
</dbReference>
<comment type="caution">
    <text evidence="13">The sequence shown here is derived from an EMBL/GenBank/DDBJ whole genome shotgun (WGS) entry which is preliminary data.</text>
</comment>
<dbReference type="EMBL" id="JAWDGP010006298">
    <property type="protein sequence ID" value="KAK3743832.1"/>
    <property type="molecule type" value="Genomic_DNA"/>
</dbReference>
<organism evidence="13 14">
    <name type="scientific">Elysia crispata</name>
    <name type="common">lettuce slug</name>
    <dbReference type="NCBI Taxonomy" id="231223"/>
    <lineage>
        <taxon>Eukaryota</taxon>
        <taxon>Metazoa</taxon>
        <taxon>Spiralia</taxon>
        <taxon>Lophotrochozoa</taxon>
        <taxon>Mollusca</taxon>
        <taxon>Gastropoda</taxon>
        <taxon>Heterobranchia</taxon>
        <taxon>Euthyneura</taxon>
        <taxon>Panpulmonata</taxon>
        <taxon>Sacoglossa</taxon>
        <taxon>Placobranchoidea</taxon>
        <taxon>Plakobranchidae</taxon>
        <taxon>Elysia</taxon>
    </lineage>
</organism>
<keyword evidence="8" id="KW-0472">Membrane</keyword>
<proteinExistence type="inferred from homology"/>
<keyword evidence="9 11" id="KW-0739">Sodium transport</keyword>
<evidence type="ECO:0000256" key="9">
    <source>
        <dbReference type="ARBA" id="ARBA00023201"/>
    </source>
</evidence>
<dbReference type="PANTHER" id="PTHR11690:SF248">
    <property type="entry name" value="PICKPOCKET 17, ISOFORM A"/>
    <property type="match status" value="1"/>
</dbReference>
<keyword evidence="3 11" id="KW-0894">Sodium channel</keyword>
<sequence length="509" mass="56618">MLTAPSPPSAVRDLTRQFGDRCSMHGVGRALSPNTRIGERLFWSLLVLAMSIWALHSVLSSIRLYYEYPVSTVITQDFSPPLRFPGVTFCNMNRMRKSKMSNKTYDIINQALGWSTSDTRVELTRQIKGLLDSLPSHRAIAAGHSLTDTLVSCVFDSRICGPANFTAFFNPVYGNCFVFGSNLLSVSNPGKLSGLTLDLNAEVEEYTPLASSLGIKVLLHDPRTMPFPQDAGFTATTGQVTSIGFTEKRVEMLSEPYSDCLTEGYHPRLNIFSQSGYLYNRESCMRSNFQKQLMKVCGCCSKWYPCDRKLLRELSSKKISGQTWNESTMYCVVPSLAKDVTYRSSQACYLTQLQQIGQIDLMSGCPQPCSNVLYQTTVSASHLPIRDLLFFERQFHPNLATLERLQRQPSIVRVEVYFKDMLTERMVAVPVLDGNKLLGNIGGQLGLLLGFSLVTAVEILELLINLATAAVLKLRVAQLSTVKVGRDNQDSKEGGNADNEKERGVDADM</sequence>
<evidence type="ECO:0000256" key="4">
    <source>
        <dbReference type="ARBA" id="ARBA00022692"/>
    </source>
</evidence>
<feature type="region of interest" description="Disordered" evidence="12">
    <location>
        <begin position="485"/>
        <end position="509"/>
    </location>
</feature>
<dbReference type="Gene3D" id="1.10.287.770">
    <property type="entry name" value="YojJ-like"/>
    <property type="match status" value="1"/>
</dbReference>
<evidence type="ECO:0000256" key="2">
    <source>
        <dbReference type="ARBA" id="ARBA00022448"/>
    </source>
</evidence>
<dbReference type="GO" id="GO:0005886">
    <property type="term" value="C:plasma membrane"/>
    <property type="evidence" value="ECO:0007669"/>
    <property type="project" value="TreeGrafter"/>
</dbReference>
<gene>
    <name evidence="13" type="ORF">RRG08_043563</name>
</gene>
<evidence type="ECO:0000256" key="11">
    <source>
        <dbReference type="RuleBase" id="RU000679"/>
    </source>
</evidence>
<comment type="similarity">
    <text evidence="11">Belongs to the amiloride-sensitive sodium channel (TC 1.A.6) family.</text>
</comment>
<dbReference type="AlphaFoldDB" id="A0AAE0YH73"/>
<keyword evidence="14" id="KW-1185">Reference proteome</keyword>
<evidence type="ECO:0000256" key="3">
    <source>
        <dbReference type="ARBA" id="ARBA00022461"/>
    </source>
</evidence>
<keyword evidence="4 11" id="KW-0812">Transmembrane</keyword>
<dbReference type="Proteomes" id="UP001283361">
    <property type="component" value="Unassembled WGS sequence"/>
</dbReference>
<dbReference type="Pfam" id="PF00858">
    <property type="entry name" value="ASC"/>
    <property type="match status" value="1"/>
</dbReference>
<dbReference type="PANTHER" id="PTHR11690">
    <property type="entry name" value="AMILORIDE-SENSITIVE SODIUM CHANNEL-RELATED"/>
    <property type="match status" value="1"/>
</dbReference>
<keyword evidence="10 11" id="KW-0407">Ion channel</keyword>
<keyword evidence="7 11" id="KW-0406">Ion transport</keyword>
<evidence type="ECO:0000256" key="6">
    <source>
        <dbReference type="ARBA" id="ARBA00023053"/>
    </source>
</evidence>
<evidence type="ECO:0000256" key="10">
    <source>
        <dbReference type="ARBA" id="ARBA00023303"/>
    </source>
</evidence>
<evidence type="ECO:0000256" key="1">
    <source>
        <dbReference type="ARBA" id="ARBA00004141"/>
    </source>
</evidence>
<keyword evidence="2 11" id="KW-0813">Transport</keyword>
<evidence type="ECO:0000256" key="12">
    <source>
        <dbReference type="SAM" id="MobiDB-lite"/>
    </source>
</evidence>